<reference evidence="1 2" key="1">
    <citation type="submission" date="2023-08" db="EMBL/GenBank/DDBJ databases">
        <title>Black Yeasts Isolated from many extreme environments.</title>
        <authorList>
            <person name="Coleine C."/>
            <person name="Stajich J.E."/>
            <person name="Selbmann L."/>
        </authorList>
    </citation>
    <scope>NUCLEOTIDE SEQUENCE [LARGE SCALE GENOMIC DNA]</scope>
    <source>
        <strain evidence="1 2">CCFEE 5935</strain>
    </source>
</reference>
<accession>A0AAV9PMS7</accession>
<organism evidence="1 2">
    <name type="scientific">Saxophila tyrrhenica</name>
    <dbReference type="NCBI Taxonomy" id="1690608"/>
    <lineage>
        <taxon>Eukaryota</taxon>
        <taxon>Fungi</taxon>
        <taxon>Dikarya</taxon>
        <taxon>Ascomycota</taxon>
        <taxon>Pezizomycotina</taxon>
        <taxon>Dothideomycetes</taxon>
        <taxon>Dothideomycetidae</taxon>
        <taxon>Mycosphaerellales</taxon>
        <taxon>Extremaceae</taxon>
        <taxon>Saxophila</taxon>
    </lineage>
</organism>
<gene>
    <name evidence="1" type="ORF">LTR77_001151</name>
</gene>
<proteinExistence type="predicted"/>
<evidence type="ECO:0000313" key="2">
    <source>
        <dbReference type="Proteomes" id="UP001337655"/>
    </source>
</evidence>
<dbReference type="Proteomes" id="UP001337655">
    <property type="component" value="Unassembled WGS sequence"/>
</dbReference>
<dbReference type="Gene3D" id="2.40.160.20">
    <property type="match status" value="1"/>
</dbReference>
<dbReference type="RefSeq" id="XP_064662740.1">
    <property type="nucleotide sequence ID" value="XM_064798413.1"/>
</dbReference>
<dbReference type="AlphaFoldDB" id="A0AAV9PMS7"/>
<dbReference type="EMBL" id="JAVRRT010000002">
    <property type="protein sequence ID" value="KAK5174071.1"/>
    <property type="molecule type" value="Genomic_DNA"/>
</dbReference>
<sequence>MKYGTDYVTADGRDPVGRPHLSGTIFPDDGATPFLMQVTGVQKADEEVDGITANSSAQGREVPYGGVYSVWTPTFYGGDASYSNLQNSIFVGSETVSDGEQPGEFLVGIKISKVFPVKTDVVIGEEFSLKGTYGHELEMSDDG</sequence>
<name>A0AAV9PMS7_9PEZI</name>
<comment type="caution">
    <text evidence="1">The sequence shown here is derived from an EMBL/GenBank/DDBJ whole genome shotgun (WGS) entry which is preliminary data.</text>
</comment>
<dbReference type="Pfam" id="PF11578">
    <property type="entry name" value="DUF3237"/>
    <property type="match status" value="1"/>
</dbReference>
<dbReference type="GeneID" id="89922499"/>
<protein>
    <submittedName>
        <fullName evidence="1">Uncharacterized protein</fullName>
    </submittedName>
</protein>
<keyword evidence="2" id="KW-1185">Reference proteome</keyword>
<evidence type="ECO:0000313" key="1">
    <source>
        <dbReference type="EMBL" id="KAK5174071.1"/>
    </source>
</evidence>